<dbReference type="RefSeq" id="WP_092454142.1">
    <property type="nucleotide sequence ID" value="NZ_FOJI01000008.1"/>
</dbReference>
<organism evidence="1 2">
    <name type="scientific">[Clostridium] fimetarium</name>
    <dbReference type="NCBI Taxonomy" id="99656"/>
    <lineage>
        <taxon>Bacteria</taxon>
        <taxon>Bacillati</taxon>
        <taxon>Bacillota</taxon>
        <taxon>Clostridia</taxon>
        <taxon>Lachnospirales</taxon>
        <taxon>Lachnospiraceae</taxon>
    </lineage>
</organism>
<name>A0A1I0QLM1_9FIRM</name>
<sequence>MKWYRKLYLGDNAKDEKYRIIGKVRTSKFQIDTYLITLSNNPNNLMDIYLAKFLLQPHFKKTHILDDIYVIGIAKGREEAFQVIEKIISEVYTKTGEFKLREYYNFG</sequence>
<evidence type="ECO:0000313" key="2">
    <source>
        <dbReference type="Proteomes" id="UP000199701"/>
    </source>
</evidence>
<dbReference type="STRING" id="99656.SAMN05421659_108134"/>
<dbReference type="Proteomes" id="UP000199701">
    <property type="component" value="Unassembled WGS sequence"/>
</dbReference>
<proteinExistence type="predicted"/>
<dbReference type="OrthoDB" id="2085859at2"/>
<dbReference type="EMBL" id="FOJI01000008">
    <property type="protein sequence ID" value="SEW28183.1"/>
    <property type="molecule type" value="Genomic_DNA"/>
</dbReference>
<accession>A0A1I0QLM1</accession>
<gene>
    <name evidence="1" type="ORF">SAMN05421659_108134</name>
</gene>
<protein>
    <submittedName>
        <fullName evidence="1">Uncharacterized protein</fullName>
    </submittedName>
</protein>
<dbReference type="AlphaFoldDB" id="A0A1I0QLM1"/>
<keyword evidence="2" id="KW-1185">Reference proteome</keyword>
<evidence type="ECO:0000313" key="1">
    <source>
        <dbReference type="EMBL" id="SEW28183.1"/>
    </source>
</evidence>
<reference evidence="1 2" key="1">
    <citation type="submission" date="2016-10" db="EMBL/GenBank/DDBJ databases">
        <authorList>
            <person name="de Groot N.N."/>
        </authorList>
    </citation>
    <scope>NUCLEOTIDE SEQUENCE [LARGE SCALE GENOMIC DNA]</scope>
    <source>
        <strain evidence="1 2">DSM 9179</strain>
    </source>
</reference>